<evidence type="ECO:0000256" key="1">
    <source>
        <dbReference type="SAM" id="MobiDB-lite"/>
    </source>
</evidence>
<accession>A0A6A7G3W5</accession>
<dbReference type="Pfam" id="PF18060">
    <property type="entry name" value="F_actin_bund_C"/>
    <property type="match status" value="1"/>
</dbReference>
<evidence type="ECO:0000259" key="2">
    <source>
        <dbReference type="Pfam" id="PF18060"/>
    </source>
</evidence>
<feature type="compositionally biased region" description="Basic and acidic residues" evidence="1">
    <location>
        <begin position="145"/>
        <end position="160"/>
    </location>
</feature>
<dbReference type="InterPro" id="IPR040810">
    <property type="entry name" value="F_actin_bund_C"/>
</dbReference>
<feature type="compositionally biased region" description="Low complexity" evidence="1">
    <location>
        <begin position="161"/>
        <end position="172"/>
    </location>
</feature>
<feature type="region of interest" description="Disordered" evidence="1">
    <location>
        <begin position="145"/>
        <end position="172"/>
    </location>
</feature>
<sequence>MASDMDKFKALNAKPYAEQAKWFLNAFWDDCGEANTADIWTYTNSMIEIDEQNGKSGCELEELTAHRFLEQRGDTLTVREMREVLKKIDIDSNKRMSLCEYLIYRYKASDPDALHDLVNALQGDKEMIDKAQALLDDALAAMSEAQREAQEAREADDKAQTAKQAAEQAEAEAVAAEDHCRELERPLKEAEEEVRKAQAELKAQEDAYTTKKTTLEKKSEEGGLVSRNKAKNELQQLLSEDPLPLRRAQTTTDAALRKAEKVRAPFKAAREAAEAVRADAVTMREASDVAAAHAAQQRADAEASLAKAAAAFQEAEDFLELAKKSVPKGSIWWMEREIAEAKRFLPQSRGGGR</sequence>
<dbReference type="EMBL" id="IACT01005789">
    <property type="protein sequence ID" value="LAC24932.1"/>
    <property type="molecule type" value="mRNA"/>
</dbReference>
<dbReference type="GO" id="GO:0051015">
    <property type="term" value="F:actin filament binding"/>
    <property type="evidence" value="ECO:0007669"/>
    <property type="project" value="TreeGrafter"/>
</dbReference>
<dbReference type="InterPro" id="IPR053356">
    <property type="entry name" value="Calcium-reg_actin-bundling"/>
</dbReference>
<evidence type="ECO:0000313" key="3">
    <source>
        <dbReference type="EMBL" id="LAC24932.1"/>
    </source>
</evidence>
<reference evidence="3" key="1">
    <citation type="submission" date="2017-11" db="EMBL/GenBank/DDBJ databases">
        <title>The sensing device of the deep-sea amphipod.</title>
        <authorList>
            <person name="Kobayashi H."/>
            <person name="Nagahama T."/>
            <person name="Arai W."/>
            <person name="Sasagawa Y."/>
            <person name="Umeda M."/>
            <person name="Hayashi T."/>
            <person name="Nikaido I."/>
            <person name="Watanabe H."/>
            <person name="Oguri K."/>
            <person name="Kitazato H."/>
            <person name="Fujioka K."/>
            <person name="Kido Y."/>
            <person name="Takami H."/>
        </authorList>
    </citation>
    <scope>NUCLEOTIDE SEQUENCE</scope>
    <source>
        <tissue evidence="3">Whole body</tissue>
    </source>
</reference>
<feature type="domain" description="Calcium-regulated actin-bundling protein C-terminal" evidence="2">
    <location>
        <begin position="196"/>
        <end position="277"/>
    </location>
</feature>
<proteinExistence type="evidence at transcript level"/>
<dbReference type="GO" id="GO:0030863">
    <property type="term" value="C:cortical cytoskeleton"/>
    <property type="evidence" value="ECO:0007669"/>
    <property type="project" value="TreeGrafter"/>
</dbReference>
<dbReference type="PROSITE" id="PS00018">
    <property type="entry name" value="EF_HAND_1"/>
    <property type="match status" value="1"/>
</dbReference>
<feature type="compositionally biased region" description="Basic and acidic residues" evidence="1">
    <location>
        <begin position="210"/>
        <end position="221"/>
    </location>
</feature>
<dbReference type="PANTHER" id="PTHR37009">
    <property type="entry name" value="EF-HAND DOMAIN-CONTAINING PROTEIN"/>
    <property type="match status" value="1"/>
</dbReference>
<dbReference type="AlphaFoldDB" id="A0A6A7G3W5"/>
<dbReference type="PANTHER" id="PTHR37009:SF1">
    <property type="entry name" value="CALCIUM-REGULATED ACTIN-BUNDLING PROTEIN"/>
    <property type="match status" value="1"/>
</dbReference>
<feature type="region of interest" description="Disordered" evidence="1">
    <location>
        <begin position="210"/>
        <end position="229"/>
    </location>
</feature>
<dbReference type="GO" id="GO:0030046">
    <property type="term" value="P:parallel actin filament bundle assembly"/>
    <property type="evidence" value="ECO:0007669"/>
    <property type="project" value="TreeGrafter"/>
</dbReference>
<dbReference type="InterPro" id="IPR018247">
    <property type="entry name" value="EF_Hand_1_Ca_BS"/>
</dbReference>
<protein>
    <submittedName>
        <fullName evidence="3">Protein tolA</fullName>
    </submittedName>
</protein>
<organism evidence="3">
    <name type="scientific">Hirondellea gigas</name>
    <dbReference type="NCBI Taxonomy" id="1518452"/>
    <lineage>
        <taxon>Eukaryota</taxon>
        <taxon>Metazoa</taxon>
        <taxon>Ecdysozoa</taxon>
        <taxon>Arthropoda</taxon>
        <taxon>Crustacea</taxon>
        <taxon>Multicrustacea</taxon>
        <taxon>Malacostraca</taxon>
        <taxon>Eumalacostraca</taxon>
        <taxon>Peracarida</taxon>
        <taxon>Amphipoda</taxon>
        <taxon>Amphilochidea</taxon>
        <taxon>Lysianassida</taxon>
        <taxon>Lysianassidira</taxon>
        <taxon>Lysianassoidea</taxon>
        <taxon>Lysianassidae</taxon>
        <taxon>Hirondellea</taxon>
    </lineage>
</organism>
<name>A0A6A7G3W5_9CRUS</name>
<dbReference type="GO" id="GO:0051764">
    <property type="term" value="P:actin crosslink formation"/>
    <property type="evidence" value="ECO:0007669"/>
    <property type="project" value="TreeGrafter"/>
</dbReference>